<reference evidence="1 2" key="1">
    <citation type="submission" date="2013-09" db="EMBL/GenBank/DDBJ databases">
        <title>Comparative genomics of Sd1617 to representative strains in evaluating its pathogenesis.</title>
        <authorList>
            <person name="Aksomboon Vongsawan A."/>
            <person name="Kapatral V."/>
            <person name="Vaisvil B."/>
            <person name="Serichantalergs O."/>
            <person name="Hale T.L."/>
            <person name="Mason C.J."/>
        </authorList>
    </citation>
    <scope>NUCLEOTIDE SEQUENCE [LARGE SCALE GENOMIC DNA]</scope>
    <source>
        <strain evidence="1 2">1617</strain>
    </source>
</reference>
<organism evidence="1 2">
    <name type="scientific">Shigella dysenteriae 1617</name>
    <dbReference type="NCBI Taxonomy" id="754093"/>
    <lineage>
        <taxon>Bacteria</taxon>
        <taxon>Pseudomonadati</taxon>
        <taxon>Pseudomonadota</taxon>
        <taxon>Gammaproteobacteria</taxon>
        <taxon>Enterobacterales</taxon>
        <taxon>Enterobacteriaceae</taxon>
        <taxon>Shigella</taxon>
    </lineage>
</organism>
<name>A0A0A6ZP19_SHIDY</name>
<dbReference type="EMBL" id="CP006736">
    <property type="protein sequence ID" value="AHA63803.1"/>
    <property type="molecule type" value="Genomic_DNA"/>
</dbReference>
<proteinExistence type="predicted"/>
<gene>
    <name evidence="1" type="ORF">Asd1617_00976</name>
</gene>
<dbReference type="HOGENOM" id="CLU_3364698_0_0_6"/>
<evidence type="ECO:0000313" key="2">
    <source>
        <dbReference type="Proteomes" id="UP000031647"/>
    </source>
</evidence>
<evidence type="ECO:0000313" key="1">
    <source>
        <dbReference type="EMBL" id="AHA63803.1"/>
    </source>
</evidence>
<dbReference type="Proteomes" id="UP000031647">
    <property type="component" value="Chromosome"/>
</dbReference>
<sequence length="35" mass="4101">MKAGGKRRTATPLFIGRFILLRFVVDHIAQHREQH</sequence>
<dbReference type="KEGG" id="sdz:Asd1617_00976"/>
<accession>A0A0A6ZP19</accession>
<protein>
    <submittedName>
        <fullName evidence="1">Uncharacterized protein</fullName>
    </submittedName>
</protein>
<dbReference type="AlphaFoldDB" id="A0A0A6ZP19"/>